<dbReference type="Proteomes" id="UP000230069">
    <property type="component" value="Unassembled WGS sequence"/>
</dbReference>
<dbReference type="EMBL" id="KZ305147">
    <property type="protein sequence ID" value="PIA25047.1"/>
    <property type="molecule type" value="Genomic_DNA"/>
</dbReference>
<accession>A0A2G5C2K8</accession>
<reference evidence="1 2" key="1">
    <citation type="submission" date="2017-09" db="EMBL/GenBank/DDBJ databases">
        <title>WGS assembly of Aquilegia coerulea Goldsmith.</title>
        <authorList>
            <person name="Hodges S."/>
            <person name="Kramer E."/>
            <person name="Nordborg M."/>
            <person name="Tomkins J."/>
            <person name="Borevitz J."/>
            <person name="Derieg N."/>
            <person name="Yan J."/>
            <person name="Mihaltcheva S."/>
            <person name="Hayes R.D."/>
            <person name="Rokhsar D."/>
        </authorList>
    </citation>
    <scope>NUCLEOTIDE SEQUENCE [LARGE SCALE GENOMIC DNA]</scope>
    <source>
        <strain evidence="2">cv. Goldsmith</strain>
    </source>
</reference>
<dbReference type="InParanoid" id="A0A2G5C2K8"/>
<evidence type="ECO:0000313" key="2">
    <source>
        <dbReference type="Proteomes" id="UP000230069"/>
    </source>
</evidence>
<organism evidence="1 2">
    <name type="scientific">Aquilegia coerulea</name>
    <name type="common">Rocky mountain columbine</name>
    <dbReference type="NCBI Taxonomy" id="218851"/>
    <lineage>
        <taxon>Eukaryota</taxon>
        <taxon>Viridiplantae</taxon>
        <taxon>Streptophyta</taxon>
        <taxon>Embryophyta</taxon>
        <taxon>Tracheophyta</taxon>
        <taxon>Spermatophyta</taxon>
        <taxon>Magnoliopsida</taxon>
        <taxon>Ranunculales</taxon>
        <taxon>Ranunculaceae</taxon>
        <taxon>Thalictroideae</taxon>
        <taxon>Aquilegia</taxon>
    </lineage>
</organism>
<evidence type="ECO:0000313" key="1">
    <source>
        <dbReference type="EMBL" id="PIA25047.1"/>
    </source>
</evidence>
<keyword evidence="2" id="KW-1185">Reference proteome</keyword>
<proteinExistence type="predicted"/>
<dbReference type="AlphaFoldDB" id="A0A2G5C2K8"/>
<sequence length="288" mass="33814">MLPPPLYPSFERFGDRAKQFALYTLLKKVCRQAYFTSQKGHHLKAVKLMNDRYVPKNHELFCRVKAHLCLQVFAYHSQNNDEYLSLKDKYKYLKEALWFAELAVSHNPFRTDYVFFFAGLLYCRYIYDLFVQPTGRPLEINSNLARKTYCFPPEKNIAGVKQGLCDLVINECRNINGGMIGDFGDQIKEHELEDFMVSKNKNWLRKPNEVERALRLTPKKRRRKLKVKQKKVRVRVPAAAELIRSCRRQQKSGLLAGRSDCQQKCVLPQRNAKFTVCDFHSRIPCQVR</sequence>
<gene>
    <name evidence="1" type="ORF">AQUCO_13300034v1</name>
</gene>
<protein>
    <submittedName>
        <fullName evidence="1">Uncharacterized protein</fullName>
    </submittedName>
</protein>
<name>A0A2G5C2K8_AQUCA</name>